<sequence length="129" mass="14759">MGLLDDLAGIEMKIADAALNKVDDAIISALKAEQKALKKQWQRMELQRDIQNAFNRIIEDKRQSLYRHKNLIEELGRDLTVIHDGLQDAFESRTGSAISERLNEEKARISGQYQTLYDETLASCRINLL</sequence>
<keyword evidence="3" id="KW-1185">Reference proteome</keyword>
<evidence type="ECO:0000256" key="1">
    <source>
        <dbReference type="SAM" id="Coils"/>
    </source>
</evidence>
<proteinExistence type="predicted"/>
<feature type="coiled-coil region" evidence="1">
    <location>
        <begin position="27"/>
        <end position="63"/>
    </location>
</feature>
<organism evidence="2 3">
    <name type="scientific">Sporolactobacillus shoreae</name>
    <dbReference type="NCBI Taxonomy" id="1465501"/>
    <lineage>
        <taxon>Bacteria</taxon>
        <taxon>Bacillati</taxon>
        <taxon>Bacillota</taxon>
        <taxon>Bacilli</taxon>
        <taxon>Bacillales</taxon>
        <taxon>Sporolactobacillaceae</taxon>
        <taxon>Sporolactobacillus</taxon>
    </lineage>
</organism>
<accession>A0A4Z0GU26</accession>
<protein>
    <submittedName>
        <fullName evidence="2">Uncharacterized protein</fullName>
    </submittedName>
</protein>
<reference evidence="2 3" key="1">
    <citation type="journal article" date="2015" name="Int. J. Syst. Evol. Microbiol.">
        <title>Sporolactobacillus shoreae sp. nov. and Sporolactobacillus spathodeae sp. nov., two spore-forming lactic acid bacteria isolated from tree barks in Thailand.</title>
        <authorList>
            <person name="Thamacharoensuk T."/>
            <person name="Kitahara M."/>
            <person name="Ohkuma M."/>
            <person name="Thongchul N."/>
            <person name="Tanasupawat S."/>
        </authorList>
    </citation>
    <scope>NUCLEOTIDE SEQUENCE [LARGE SCALE GENOMIC DNA]</scope>
    <source>
        <strain evidence="2 3">BK92</strain>
    </source>
</reference>
<keyword evidence="1" id="KW-0175">Coiled coil</keyword>
<evidence type="ECO:0000313" key="3">
    <source>
        <dbReference type="Proteomes" id="UP000298347"/>
    </source>
</evidence>
<dbReference type="AlphaFoldDB" id="A0A4Z0GU26"/>
<dbReference type="EMBL" id="SRJD01000002">
    <property type="protein sequence ID" value="TGA99812.1"/>
    <property type="molecule type" value="Genomic_DNA"/>
</dbReference>
<dbReference type="RefSeq" id="WP_135347208.1">
    <property type="nucleotide sequence ID" value="NZ_SRJD01000002.1"/>
</dbReference>
<dbReference type="Proteomes" id="UP000298347">
    <property type="component" value="Unassembled WGS sequence"/>
</dbReference>
<dbReference type="OrthoDB" id="2881601at2"/>
<name>A0A4Z0GU26_9BACL</name>
<evidence type="ECO:0000313" key="2">
    <source>
        <dbReference type="EMBL" id="TGA99812.1"/>
    </source>
</evidence>
<comment type="caution">
    <text evidence="2">The sequence shown here is derived from an EMBL/GenBank/DDBJ whole genome shotgun (WGS) entry which is preliminary data.</text>
</comment>
<gene>
    <name evidence="2" type="ORF">E4665_02365</name>
</gene>